<feature type="transmembrane region" description="Helical" evidence="1">
    <location>
        <begin position="33"/>
        <end position="54"/>
    </location>
</feature>
<evidence type="ECO:0000313" key="3">
    <source>
        <dbReference type="Proteomes" id="UP000260665"/>
    </source>
</evidence>
<name>A0A3E1RGW6_9BURK</name>
<keyword evidence="3" id="KW-1185">Reference proteome</keyword>
<evidence type="ECO:0000313" key="2">
    <source>
        <dbReference type="EMBL" id="RFO97840.1"/>
    </source>
</evidence>
<dbReference type="EMBL" id="QFZK01000002">
    <property type="protein sequence ID" value="RFO97840.1"/>
    <property type="molecule type" value="Genomic_DNA"/>
</dbReference>
<accession>A0A3E1RGW6</accession>
<comment type="caution">
    <text evidence="2">The sequence shown here is derived from an EMBL/GenBank/DDBJ whole genome shotgun (WGS) entry which is preliminary data.</text>
</comment>
<sequence>MSLLLAHVSLTAAREKMPDQTAKFLIRTLRTMAAFALLGVLVSGSVQGVVSFLFDYYDFDLRPIGGVLGAVTPSVFKVGRS</sequence>
<reference evidence="2 3" key="1">
    <citation type="submission" date="2018-05" db="EMBL/GenBank/DDBJ databases">
        <title>Rhodoferax soyangensis sp.nov., isolated from an oligotrophic freshwater lake.</title>
        <authorList>
            <person name="Park M."/>
        </authorList>
    </citation>
    <scope>NUCLEOTIDE SEQUENCE [LARGE SCALE GENOMIC DNA]</scope>
    <source>
        <strain evidence="2 3">IMCC26218</strain>
    </source>
</reference>
<dbReference type="Proteomes" id="UP000260665">
    <property type="component" value="Unassembled WGS sequence"/>
</dbReference>
<keyword evidence="1" id="KW-0472">Membrane</keyword>
<organism evidence="2 3">
    <name type="scientific">Rhodoferax lacus</name>
    <dbReference type="NCBI Taxonomy" id="2184758"/>
    <lineage>
        <taxon>Bacteria</taxon>
        <taxon>Pseudomonadati</taxon>
        <taxon>Pseudomonadota</taxon>
        <taxon>Betaproteobacteria</taxon>
        <taxon>Burkholderiales</taxon>
        <taxon>Comamonadaceae</taxon>
        <taxon>Rhodoferax</taxon>
    </lineage>
</organism>
<keyword evidence="1" id="KW-1133">Transmembrane helix</keyword>
<keyword evidence="1" id="KW-0812">Transmembrane</keyword>
<protein>
    <submittedName>
        <fullName evidence="2">Uncharacterized protein</fullName>
    </submittedName>
</protein>
<proteinExistence type="predicted"/>
<evidence type="ECO:0000256" key="1">
    <source>
        <dbReference type="SAM" id="Phobius"/>
    </source>
</evidence>
<gene>
    <name evidence="2" type="ORF">DIC66_03675</name>
</gene>
<dbReference type="AlphaFoldDB" id="A0A3E1RGW6"/>